<sequence>MSTVITLTELPRLPWELMDGIIDHLQNDLPTLGQCGMVSSAWLKRSRHHIFSTVQLWPWRIRDFLQLSASKKCTFSSSIQRVELDDSRVKPGVPCIQFMDALSLSSLSCLSQVEAIQIRSVDWTALTPTEQAKLRHRFAHFKMLKLLEFDDVTFHDLREVVNIRLSTPPPKNHRNFGTGADPHVTRLNLRNLKAQHLPYLSTLVRRIGSHVRHLLLGMERTSFMNVDEGDYIRALKLSRLSQLRTLQIEGLKFTQKQSLLEASLPELISRLESPFLRCISTTFDLDAFEDLENFDWKNLQRVFKELHFFGLQNVEVHVIASRDVGSERVENWIRDALKDLDQNSALSVALPFYQIGSAAEFEIRSHESDDWVLGPAILWHASHSTVLPSTMPELLGFDFWIDVEGDRQEEYGVKHQKESEFQEIICTIPCEAGKVRFLCCVLEVTNSHLPAKEFRIGYNIPSHLHYDYGFRFMMDGKSIRALSYAYVPRANSGKSPRYPKYIEGKNLGGGIIAPFQFSRLTQTDDDAYLHVDNTGLGEICVLIHTVERREYIDRIEGPCPEKSQQPDLSTLTDQNTGSAQTQEQVVKLQDGAARVVHETEKKMLKCFVNSSESENEKIRIKTVTARKYTWVRPQLVGRILFRYRDLDILIAQGLAPPPPAEEQDPNAWIPHALEPPMPNHAPLEQEILPGPMPAATPASISADSNAARDALKPEGASQPLSNPAPNGSDPMPIVIPVPISPVLKPMVLDSDPSDVKPSIAELGQILSPSKQKGKIRAIETEDSDDLHSDENELQNLESQAAGRIQELDNINARIEAIRSRKRARKFQANRHAGPYLKRVKVEHDVTVQPMMKREFSSVPVGAESHAHQVKLVNEVDVKSEDALLCNVEVIDLT</sequence>
<dbReference type="Proteomes" id="UP001140091">
    <property type="component" value="Unassembled WGS sequence"/>
</dbReference>
<accession>A0A9W8MJ24</accession>
<dbReference type="EMBL" id="JANBPK010000771">
    <property type="protein sequence ID" value="KAJ2932511.1"/>
    <property type="molecule type" value="Genomic_DNA"/>
</dbReference>
<reference evidence="2" key="1">
    <citation type="submission" date="2022-06" db="EMBL/GenBank/DDBJ databases">
        <title>Genome Sequence of Candolleomyces eurysporus.</title>
        <authorList>
            <person name="Buettner E."/>
        </authorList>
    </citation>
    <scope>NUCLEOTIDE SEQUENCE</scope>
    <source>
        <strain evidence="2">VTCC 930004</strain>
    </source>
</reference>
<name>A0A9W8MJ24_9AGAR</name>
<dbReference type="AlphaFoldDB" id="A0A9W8MJ24"/>
<protein>
    <submittedName>
        <fullName evidence="2">Uncharacterized protein</fullName>
    </submittedName>
</protein>
<gene>
    <name evidence="2" type="ORF">H1R20_g4601</name>
</gene>
<dbReference type="OrthoDB" id="2734547at2759"/>
<feature type="region of interest" description="Disordered" evidence="1">
    <location>
        <begin position="657"/>
        <end position="732"/>
    </location>
</feature>
<feature type="region of interest" description="Disordered" evidence="1">
    <location>
        <begin position="556"/>
        <end position="581"/>
    </location>
</feature>
<evidence type="ECO:0000256" key="1">
    <source>
        <dbReference type="SAM" id="MobiDB-lite"/>
    </source>
</evidence>
<evidence type="ECO:0000313" key="3">
    <source>
        <dbReference type="Proteomes" id="UP001140091"/>
    </source>
</evidence>
<feature type="non-terminal residue" evidence="2">
    <location>
        <position position="893"/>
    </location>
</feature>
<organism evidence="2 3">
    <name type="scientific">Candolleomyces eurysporus</name>
    <dbReference type="NCBI Taxonomy" id="2828524"/>
    <lineage>
        <taxon>Eukaryota</taxon>
        <taxon>Fungi</taxon>
        <taxon>Dikarya</taxon>
        <taxon>Basidiomycota</taxon>
        <taxon>Agaricomycotina</taxon>
        <taxon>Agaricomycetes</taxon>
        <taxon>Agaricomycetidae</taxon>
        <taxon>Agaricales</taxon>
        <taxon>Agaricineae</taxon>
        <taxon>Psathyrellaceae</taxon>
        <taxon>Candolleomyces</taxon>
    </lineage>
</organism>
<evidence type="ECO:0000313" key="2">
    <source>
        <dbReference type="EMBL" id="KAJ2932511.1"/>
    </source>
</evidence>
<feature type="region of interest" description="Disordered" evidence="1">
    <location>
        <begin position="769"/>
        <end position="788"/>
    </location>
</feature>
<proteinExistence type="predicted"/>
<feature type="compositionally biased region" description="Polar residues" evidence="1">
    <location>
        <begin position="562"/>
        <end position="581"/>
    </location>
</feature>
<keyword evidence="3" id="KW-1185">Reference proteome</keyword>
<comment type="caution">
    <text evidence="2">The sequence shown here is derived from an EMBL/GenBank/DDBJ whole genome shotgun (WGS) entry which is preliminary data.</text>
</comment>